<evidence type="ECO:0000313" key="4">
    <source>
        <dbReference type="Proteomes" id="UP001438707"/>
    </source>
</evidence>
<dbReference type="Proteomes" id="UP001438707">
    <property type="component" value="Unassembled WGS sequence"/>
</dbReference>
<accession>A0AAW1QLF3</accession>
<dbReference type="GO" id="GO:0005759">
    <property type="term" value="C:mitochondrial matrix"/>
    <property type="evidence" value="ECO:0007669"/>
    <property type="project" value="TreeGrafter"/>
</dbReference>
<proteinExistence type="predicted"/>
<dbReference type="InterPro" id="IPR007956">
    <property type="entry name" value="Malonyl_CoA_deC_C"/>
</dbReference>
<feature type="domain" description="Malonyl-CoA decarboxylase C-terminal" evidence="1">
    <location>
        <begin position="120"/>
        <end position="401"/>
    </location>
</feature>
<dbReference type="EMBL" id="JALJOS010000034">
    <property type="protein sequence ID" value="KAK9822047.1"/>
    <property type="molecule type" value="Genomic_DNA"/>
</dbReference>
<dbReference type="PANTHER" id="PTHR28641:SF1">
    <property type="entry name" value="MALONYL-COA DECARBOXYLASE, MITOCHONDRIAL"/>
    <property type="match status" value="1"/>
</dbReference>
<dbReference type="GO" id="GO:0050080">
    <property type="term" value="F:malonyl-CoA decarboxylase activity"/>
    <property type="evidence" value="ECO:0007669"/>
    <property type="project" value="InterPro"/>
</dbReference>
<evidence type="ECO:0000259" key="1">
    <source>
        <dbReference type="Pfam" id="PF05292"/>
    </source>
</evidence>
<gene>
    <name evidence="3" type="ORF">WJX74_003129</name>
</gene>
<evidence type="ECO:0008006" key="5">
    <source>
        <dbReference type="Google" id="ProtNLM"/>
    </source>
</evidence>
<sequence length="440" mass="49288">MLIAFYKNLSTAASRERFFRTLTLELGVDSSEVDRAVSTWQKAKDQESRTKAAWQIQQASRPMYTSLFVPISNRPEGIKFLVDLRSDVIAASKATPTETSAIRLLNDSLRQSLADWFSVGLLHLHCIEWHTASADLLEKVMKYEAVHAFQGWDDLKRRLAPNRRLYGFFHPSLPAEPLVLLHTALTCQVPAAMKHVLEQPTDQPSAEDATTACFYSISSTQKGLAGIDLGNFLIKQVANRLLAELSHIQTLVTLSPLPAFRGWLEAQLQRHIDFQGPPQHAWPALLLSTEREAISSRGLRPHDDSQPVIEHQTAESELAWALTDDRWCRQDMQAHAACIHQILLRLAARYLYIEKRRSYALDPVANFHLRNGASLWRLCPMADPSPSGMQRSFGVMVNYKYVLEDVAANNHAYIVDGTISVSAAVKQLTASSHCPSQLSG</sequence>
<dbReference type="Pfam" id="PF17408">
    <property type="entry name" value="MCD_N"/>
    <property type="match status" value="1"/>
</dbReference>
<dbReference type="AlphaFoldDB" id="A0AAW1QLF3"/>
<protein>
    <recommendedName>
        <fullName evidence="5">Malonyl-CoA decarboxylase</fullName>
    </recommendedName>
</protein>
<dbReference type="PANTHER" id="PTHR28641">
    <property type="match status" value="1"/>
</dbReference>
<dbReference type="Gene3D" id="1.20.140.90">
    <property type="entry name" value="Malonyl-CoA decarboxylase, oligemerization domain"/>
    <property type="match status" value="1"/>
</dbReference>
<evidence type="ECO:0000259" key="2">
    <source>
        <dbReference type="Pfam" id="PF17408"/>
    </source>
</evidence>
<feature type="domain" description="Malonyl-CoA decarboxylase N-terminal" evidence="2">
    <location>
        <begin position="27"/>
        <end position="117"/>
    </location>
</feature>
<dbReference type="GO" id="GO:0005782">
    <property type="term" value="C:peroxisomal matrix"/>
    <property type="evidence" value="ECO:0007669"/>
    <property type="project" value="TreeGrafter"/>
</dbReference>
<organism evidence="3 4">
    <name type="scientific">Apatococcus lobatus</name>
    <dbReference type="NCBI Taxonomy" id="904363"/>
    <lineage>
        <taxon>Eukaryota</taxon>
        <taxon>Viridiplantae</taxon>
        <taxon>Chlorophyta</taxon>
        <taxon>core chlorophytes</taxon>
        <taxon>Trebouxiophyceae</taxon>
        <taxon>Chlorellales</taxon>
        <taxon>Chlorellaceae</taxon>
        <taxon>Apatococcus</taxon>
    </lineage>
</organism>
<dbReference type="Gene3D" id="3.40.630.150">
    <property type="entry name" value="Malonyl-CoA decarboxylase, catalytic domain"/>
    <property type="match status" value="1"/>
</dbReference>
<reference evidence="3 4" key="1">
    <citation type="journal article" date="2024" name="Nat. Commun.">
        <title>Phylogenomics reveals the evolutionary origins of lichenization in chlorophyte algae.</title>
        <authorList>
            <person name="Puginier C."/>
            <person name="Libourel C."/>
            <person name="Otte J."/>
            <person name="Skaloud P."/>
            <person name="Haon M."/>
            <person name="Grisel S."/>
            <person name="Petersen M."/>
            <person name="Berrin J.G."/>
            <person name="Delaux P.M."/>
            <person name="Dal Grande F."/>
            <person name="Keller J."/>
        </authorList>
    </citation>
    <scope>NUCLEOTIDE SEQUENCE [LARGE SCALE GENOMIC DNA]</scope>
    <source>
        <strain evidence="3 4">SAG 2145</strain>
    </source>
</reference>
<comment type="caution">
    <text evidence="3">The sequence shown here is derived from an EMBL/GenBank/DDBJ whole genome shotgun (WGS) entry which is preliminary data.</text>
</comment>
<name>A0AAW1QLF3_9CHLO</name>
<dbReference type="GO" id="GO:0006085">
    <property type="term" value="P:acetyl-CoA biosynthetic process"/>
    <property type="evidence" value="ECO:0007669"/>
    <property type="project" value="TreeGrafter"/>
</dbReference>
<dbReference type="GO" id="GO:2001294">
    <property type="term" value="P:malonyl-CoA catabolic process"/>
    <property type="evidence" value="ECO:0007669"/>
    <property type="project" value="TreeGrafter"/>
</dbReference>
<dbReference type="InterPro" id="IPR038351">
    <property type="entry name" value="MCD_N_sf"/>
</dbReference>
<dbReference type="InterPro" id="IPR038917">
    <property type="entry name" value="Malonyl_CoA_deC"/>
</dbReference>
<dbReference type="GO" id="GO:0006633">
    <property type="term" value="P:fatty acid biosynthetic process"/>
    <property type="evidence" value="ECO:0007669"/>
    <property type="project" value="InterPro"/>
</dbReference>
<keyword evidence="4" id="KW-1185">Reference proteome</keyword>
<evidence type="ECO:0000313" key="3">
    <source>
        <dbReference type="EMBL" id="KAK9822047.1"/>
    </source>
</evidence>
<dbReference type="InterPro" id="IPR035372">
    <property type="entry name" value="MCD_N"/>
</dbReference>
<dbReference type="InterPro" id="IPR042303">
    <property type="entry name" value="Malonyl_CoA_deC_C_sf"/>
</dbReference>
<dbReference type="Pfam" id="PF05292">
    <property type="entry name" value="MCD"/>
    <property type="match status" value="1"/>
</dbReference>